<keyword evidence="3" id="KW-0547">Nucleotide-binding</keyword>
<dbReference type="InterPro" id="IPR011990">
    <property type="entry name" value="TPR-like_helical_dom_sf"/>
</dbReference>
<dbReference type="InterPro" id="IPR014018">
    <property type="entry name" value="SecA_motor_DEAD"/>
</dbReference>
<dbReference type="Proteomes" id="UP001168972">
    <property type="component" value="Unassembled WGS sequence"/>
</dbReference>
<dbReference type="PROSITE" id="PS51196">
    <property type="entry name" value="SECA_MOTOR_DEAD"/>
    <property type="match status" value="1"/>
</dbReference>
<feature type="transmembrane region" description="Helical" evidence="11">
    <location>
        <begin position="1510"/>
        <end position="1533"/>
    </location>
</feature>
<organism evidence="16 17">
    <name type="scientific">Microctonus hyperodae</name>
    <name type="common">Parasitoid wasp</name>
    <dbReference type="NCBI Taxonomy" id="165561"/>
    <lineage>
        <taxon>Eukaryota</taxon>
        <taxon>Metazoa</taxon>
        <taxon>Ecdysozoa</taxon>
        <taxon>Arthropoda</taxon>
        <taxon>Hexapoda</taxon>
        <taxon>Insecta</taxon>
        <taxon>Pterygota</taxon>
        <taxon>Neoptera</taxon>
        <taxon>Endopterygota</taxon>
        <taxon>Hymenoptera</taxon>
        <taxon>Apocrita</taxon>
        <taxon>Ichneumonoidea</taxon>
        <taxon>Braconidae</taxon>
        <taxon>Euphorinae</taxon>
        <taxon>Microctonus</taxon>
    </lineage>
</organism>
<comment type="caution">
    <text evidence="16">The sequence shown here is derived from an EMBL/GenBank/DDBJ whole genome shotgun (WGS) entry which is preliminary data.</text>
</comment>
<feature type="domain" description="Helicase ATP-binding" evidence="13">
    <location>
        <begin position="627"/>
        <end position="778"/>
    </location>
</feature>
<dbReference type="InterPro" id="IPR027417">
    <property type="entry name" value="P-loop_NTPase"/>
</dbReference>
<evidence type="ECO:0000259" key="13">
    <source>
        <dbReference type="PROSITE" id="PS51192"/>
    </source>
</evidence>
<evidence type="ECO:0000259" key="15">
    <source>
        <dbReference type="PROSITE" id="PS51196"/>
    </source>
</evidence>
<dbReference type="PROSITE" id="PS51192">
    <property type="entry name" value="HELICASE_ATP_BIND_1"/>
    <property type="match status" value="1"/>
</dbReference>
<keyword evidence="7" id="KW-0811">Translocation</keyword>
<evidence type="ECO:0000313" key="16">
    <source>
        <dbReference type="EMBL" id="KAK0174293.1"/>
    </source>
</evidence>
<dbReference type="PROSITE" id="PS51194">
    <property type="entry name" value="HELICASE_CTER"/>
    <property type="match status" value="1"/>
</dbReference>
<dbReference type="SMART" id="SM00487">
    <property type="entry name" value="DEXDc"/>
    <property type="match status" value="1"/>
</dbReference>
<feature type="signal peptide" evidence="12">
    <location>
        <begin position="1"/>
        <end position="21"/>
    </location>
</feature>
<dbReference type="SUPFAM" id="SSF81767">
    <property type="entry name" value="Pre-protein crosslinking domain of SecA"/>
    <property type="match status" value="1"/>
</dbReference>
<evidence type="ECO:0000256" key="4">
    <source>
        <dbReference type="ARBA" id="ARBA00022840"/>
    </source>
</evidence>
<dbReference type="InterPro" id="IPR014001">
    <property type="entry name" value="Helicase_ATP-bd"/>
</dbReference>
<dbReference type="Pfam" id="PF07517">
    <property type="entry name" value="SecA_DEAD"/>
    <property type="match status" value="1"/>
</dbReference>
<keyword evidence="1" id="KW-0813">Transport</keyword>
<keyword evidence="11" id="KW-1133">Transmembrane helix</keyword>
<keyword evidence="5" id="KW-0653">Protein transport</keyword>
<feature type="chain" id="PRO_5041222360" description="Protein translocase subunit SecA" evidence="12">
    <location>
        <begin position="22"/>
        <end position="1777"/>
    </location>
</feature>
<feature type="region of interest" description="Disordered" evidence="10">
    <location>
        <begin position="1716"/>
        <end position="1752"/>
    </location>
</feature>
<feature type="region of interest" description="Disordered" evidence="10">
    <location>
        <begin position="1758"/>
        <end position="1777"/>
    </location>
</feature>
<dbReference type="InterPro" id="IPR036670">
    <property type="entry name" value="SecA_X-link_sf"/>
</dbReference>
<keyword evidence="2" id="KW-0963">Cytoplasm</keyword>
<dbReference type="GO" id="GO:0016020">
    <property type="term" value="C:membrane"/>
    <property type="evidence" value="ECO:0007669"/>
    <property type="project" value="InterPro"/>
</dbReference>
<feature type="compositionally biased region" description="Basic and acidic residues" evidence="10">
    <location>
        <begin position="1716"/>
        <end position="1741"/>
    </location>
</feature>
<dbReference type="InterPro" id="IPR000185">
    <property type="entry name" value="SecA"/>
</dbReference>
<keyword evidence="17" id="KW-1185">Reference proteome</keyword>
<gene>
    <name evidence="16" type="ORF">PV327_011004</name>
</gene>
<sequence>MILIFIFVIFYFLLIMALLNGNQKNVYANSASKLKIDSTENNKKDAQKNDSLNLSSLKIILNNIDRSKDSTNKYLVSSLISTADIDCSKCESFDDAMEQLRCKRYAAECLEQICHEYISHIFCEQYYFEIVQMLMDTNDISSKCAAVLTLDSYMSYSTISTKFRLLQTLSFCLTESIVNLLIFGKIPSSEWRRELLTSALLQSFEKIPNSNIEFCIHKIDALDNRLKQNNTTTIENILETLIHLKNEWQFDIQFINSVLYLLCSQSSLLSFIKNSKNFNDAQIMVKQIIHRKISSYISEFTDGKEREEFLNIILNYDIELIDRLISIINHYNFSDIRSFMCTLEDCGIKPALKKNCLKELIQSSDTFVRRKYNLIFIIIKYFLIHKFPEYKNHPIDYAALLDVRYLKDIFINSCNKKKNNSTLPRFPEDLPFINELNIILTRFTLNCNINLKQTLKIIESFIQNLDSKIRIIQLINSFEILNDYECYLTDDNIDEISSMITINDIQMELNKYVINKTFPGTYEKSCERLIQEFTELNSNQTISKIDLDEFNHVTLDLNASPILFFDSEPINGWNEDHIKKWINNFKLRLLNKETVLNHELLGVIKRTVELTTNIKLRDVQFLTAIQLLKCVKGKGRLAQVNTGEGKTIIIAVIAAYHALMGKKVDIITSSSLLAIPQSKQYEKFYSTLGLSVTHNIDLSSNYKCDIIYGTNNSFQRDILRDEFRKQQIRNKRKFDIAIVDEVDNMLIDENNHILMLSCTMPGMDYLGAILASIFIQIKYIASCLKEQDGRVYFLQQEPAFDENGKAKDEVVVNELLIKESKKDFIIQCTETHVRKLIRDNNVEVEDNYPEIKIPNHLRELISKVQLKKWINSAILSIFYYVNGEKYIIQDGKVVIVDANNTGVLKKSSAWSNGLHQFLQMKHGARTDAESMSTNYMSNVGVFKRYNAKLYGLTGTLGSSSTKKLLNKIYDVDSIIVPPFKMKRHKHMRPIVVNNIDEWYIEIVKSCLRKLSNGQAVLIIMKFIRETEKVAEIFENSVGYDVSKIKMYKTDTDSVIVEDKLKPGEIVITTNIAGRGTDFQLSKDIDEKGGLHVCLTFLPINSRVEEQNLGRTSRQGNCGTSQLVLYHKYGGNIENLKIARNKKEDIKIDRILKDLLVITTKDTIFQEFCQVRDKIKFRNLFVKSIEEMAVEERFAIWLQINDGKIRDSTTDVLREFKLFCDEILMDDTHGKLIKNPYIYTKIGNKYLSENRFDDAINEYTLAINLDSTFADSAYYNRAFALIKKYGGDMEQHGHHINKAIDDLKAVRKLIQQKQYNLNLLQNASDGEVFSRHITNRLNLYYIYNNSIEIAIGCDRAVINEQITELKSKLTSEKISADNKKKISETIENLTKEKENIGVIGRAKLKGVDVKIDWYEDDYLPEDDKKSHENELEEFELNGWKRAFTIYELPPIDWSSVIGLLTLGLTQLIIGAALTVFTLGAGATFGMSLIIEGISDIITAIKDGIINRDFDWATWIIQKAISLTVSIICAGFSGIKDVVKTACAGAKNLASLSTKVITETSKQGWKIVAKKIGIELAKGVAKDVTTSLINYGIDKTLIPMIEEKIVDMVRDPIYKELINNPTVKMMLNLDNKNNNSHYENLIVSMGIKILNPQQNNKIKEIALDIATRLADNKIKAFSATRQLAAAGVALARLTTMTSEFLDELNKSIKDQAERDKIDKISSDKETDTQVDRKNEEKLSERISPETIEDDIDLNKCGNKEEQIKSEKKNITPGNISGKL</sequence>
<evidence type="ECO:0008006" key="18">
    <source>
        <dbReference type="Google" id="ProtNLM"/>
    </source>
</evidence>
<evidence type="ECO:0000256" key="11">
    <source>
        <dbReference type="SAM" id="Phobius"/>
    </source>
</evidence>
<evidence type="ECO:0000256" key="2">
    <source>
        <dbReference type="ARBA" id="ARBA00022490"/>
    </source>
</evidence>
<dbReference type="PROSITE" id="PS50005">
    <property type="entry name" value="TPR"/>
    <property type="match status" value="1"/>
</dbReference>
<keyword evidence="9" id="KW-0802">TPR repeat</keyword>
<dbReference type="Gene3D" id="3.40.50.300">
    <property type="entry name" value="P-loop containing nucleotide triphosphate hydrolases"/>
    <property type="match status" value="2"/>
</dbReference>
<dbReference type="Pfam" id="PF21090">
    <property type="entry name" value="P-loop_SecA"/>
    <property type="match status" value="1"/>
</dbReference>
<evidence type="ECO:0000256" key="10">
    <source>
        <dbReference type="SAM" id="MobiDB-lite"/>
    </source>
</evidence>
<dbReference type="PANTHER" id="PTHR30612:SF0">
    <property type="entry name" value="CHLOROPLAST PROTEIN-TRANSPORTING ATPASE"/>
    <property type="match status" value="1"/>
</dbReference>
<feature type="domain" description="Helicase C-terminal" evidence="14">
    <location>
        <begin position="994"/>
        <end position="1155"/>
    </location>
</feature>
<dbReference type="InterPro" id="IPR001650">
    <property type="entry name" value="Helicase_C-like"/>
</dbReference>
<evidence type="ECO:0000256" key="5">
    <source>
        <dbReference type="ARBA" id="ARBA00022927"/>
    </source>
</evidence>
<reference evidence="16" key="1">
    <citation type="journal article" date="2023" name="bioRxiv">
        <title>Scaffold-level genome assemblies of two parasitoid biocontrol wasps reveal the parthenogenesis mechanism and an associated novel virus.</title>
        <authorList>
            <person name="Inwood S."/>
            <person name="Skelly J."/>
            <person name="Guhlin J."/>
            <person name="Harrop T."/>
            <person name="Goldson S."/>
            <person name="Dearden P."/>
        </authorList>
    </citation>
    <scope>NUCLEOTIDE SEQUENCE</scope>
    <source>
        <strain evidence="16">Lincoln</strain>
        <tissue evidence="16">Whole body</tissue>
    </source>
</reference>
<dbReference type="InterPro" id="IPR044722">
    <property type="entry name" value="SecA_SF2_C"/>
</dbReference>
<evidence type="ECO:0000256" key="7">
    <source>
        <dbReference type="ARBA" id="ARBA00023010"/>
    </source>
</evidence>
<dbReference type="SMART" id="SM00957">
    <property type="entry name" value="SecA_DEAD"/>
    <property type="match status" value="1"/>
</dbReference>
<name>A0AA39KUE4_MICHY</name>
<dbReference type="Pfam" id="PF01043">
    <property type="entry name" value="SecA_PP_bind"/>
    <property type="match status" value="1"/>
</dbReference>
<evidence type="ECO:0000256" key="1">
    <source>
        <dbReference type="ARBA" id="ARBA00022448"/>
    </source>
</evidence>
<keyword evidence="11" id="KW-0812">Transmembrane</keyword>
<keyword evidence="12" id="KW-0732">Signal</keyword>
<protein>
    <recommendedName>
        <fullName evidence="18">Protein translocase subunit SecA</fullName>
    </recommendedName>
</protein>
<reference evidence="16" key="2">
    <citation type="submission" date="2023-03" db="EMBL/GenBank/DDBJ databases">
        <authorList>
            <person name="Inwood S.N."/>
            <person name="Skelly J.G."/>
            <person name="Guhlin J."/>
            <person name="Harrop T.W.R."/>
            <person name="Goldson S.G."/>
            <person name="Dearden P.K."/>
        </authorList>
    </citation>
    <scope>NUCLEOTIDE SEQUENCE</scope>
    <source>
        <strain evidence="16">Lincoln</strain>
        <tissue evidence="16">Whole body</tissue>
    </source>
</reference>
<evidence type="ECO:0000256" key="6">
    <source>
        <dbReference type="ARBA" id="ARBA00022967"/>
    </source>
</evidence>
<evidence type="ECO:0000313" key="17">
    <source>
        <dbReference type="Proteomes" id="UP001168972"/>
    </source>
</evidence>
<feature type="transmembrane region" description="Helical" evidence="11">
    <location>
        <begin position="1466"/>
        <end position="1489"/>
    </location>
</feature>
<feature type="non-terminal residue" evidence="16">
    <location>
        <position position="1777"/>
    </location>
</feature>
<dbReference type="InterPro" id="IPR011115">
    <property type="entry name" value="SecA_DEAD"/>
</dbReference>
<dbReference type="PRINTS" id="PR00906">
    <property type="entry name" value="SECA"/>
</dbReference>
<dbReference type="Gene3D" id="3.90.1440.10">
    <property type="entry name" value="SecA, preprotein cross-linking domain"/>
    <property type="match status" value="1"/>
</dbReference>
<feature type="domain" description="SecA family profile" evidence="15">
    <location>
        <begin position="511"/>
        <end position="1148"/>
    </location>
</feature>
<dbReference type="GO" id="GO:0017038">
    <property type="term" value="P:protein import"/>
    <property type="evidence" value="ECO:0007669"/>
    <property type="project" value="InterPro"/>
</dbReference>
<keyword evidence="8 11" id="KW-0472">Membrane</keyword>
<evidence type="ECO:0000256" key="12">
    <source>
        <dbReference type="SAM" id="SignalP"/>
    </source>
</evidence>
<dbReference type="EMBL" id="JAQQBR010000029">
    <property type="protein sequence ID" value="KAK0174293.1"/>
    <property type="molecule type" value="Genomic_DNA"/>
</dbReference>
<dbReference type="GO" id="GO:0006605">
    <property type="term" value="P:protein targeting"/>
    <property type="evidence" value="ECO:0007669"/>
    <property type="project" value="InterPro"/>
</dbReference>
<dbReference type="InterPro" id="IPR019734">
    <property type="entry name" value="TPR_rpt"/>
</dbReference>
<evidence type="ECO:0000256" key="8">
    <source>
        <dbReference type="ARBA" id="ARBA00023136"/>
    </source>
</evidence>
<dbReference type="GO" id="GO:0005524">
    <property type="term" value="F:ATP binding"/>
    <property type="evidence" value="ECO:0007669"/>
    <property type="project" value="UniProtKB-KW"/>
</dbReference>
<evidence type="ECO:0000256" key="3">
    <source>
        <dbReference type="ARBA" id="ARBA00022741"/>
    </source>
</evidence>
<dbReference type="PANTHER" id="PTHR30612">
    <property type="entry name" value="SECA INNER MEMBRANE COMPONENT OF SEC PROTEIN SECRETION SYSTEM"/>
    <property type="match status" value="1"/>
</dbReference>
<keyword evidence="6" id="KW-1278">Translocase</keyword>
<evidence type="ECO:0000259" key="14">
    <source>
        <dbReference type="PROSITE" id="PS51194"/>
    </source>
</evidence>
<dbReference type="InterPro" id="IPR011130">
    <property type="entry name" value="SecA_preprotein_X-link_dom"/>
</dbReference>
<feature type="compositionally biased region" description="Basic and acidic residues" evidence="10">
    <location>
        <begin position="1758"/>
        <end position="1767"/>
    </location>
</feature>
<feature type="repeat" description="TPR" evidence="9">
    <location>
        <begin position="1235"/>
        <end position="1268"/>
    </location>
</feature>
<dbReference type="SUPFAM" id="SSF52540">
    <property type="entry name" value="P-loop containing nucleoside triphosphate hydrolases"/>
    <property type="match status" value="2"/>
</dbReference>
<proteinExistence type="predicted"/>
<accession>A0AA39KUE4</accession>
<dbReference type="Gene3D" id="1.25.40.10">
    <property type="entry name" value="Tetratricopeptide repeat domain"/>
    <property type="match status" value="1"/>
</dbReference>
<keyword evidence="4" id="KW-0067">ATP-binding</keyword>
<evidence type="ECO:0000256" key="9">
    <source>
        <dbReference type="PROSITE-ProRule" id="PRU00339"/>
    </source>
</evidence>
<dbReference type="SUPFAM" id="SSF48452">
    <property type="entry name" value="TPR-like"/>
    <property type="match status" value="1"/>
</dbReference>
<dbReference type="GO" id="GO:0006886">
    <property type="term" value="P:intracellular protein transport"/>
    <property type="evidence" value="ECO:0007669"/>
    <property type="project" value="InterPro"/>
</dbReference>